<accession>A0AA39RIS9</accession>
<name>A0AA39RIS9_ACESA</name>
<gene>
    <name evidence="2" type="ORF">LWI29_010937</name>
</gene>
<feature type="compositionally biased region" description="Polar residues" evidence="1">
    <location>
        <begin position="176"/>
        <end position="195"/>
    </location>
</feature>
<proteinExistence type="predicted"/>
<evidence type="ECO:0000313" key="3">
    <source>
        <dbReference type="Proteomes" id="UP001168877"/>
    </source>
</evidence>
<dbReference type="EMBL" id="JAUESC010000387">
    <property type="protein sequence ID" value="KAK0573615.1"/>
    <property type="molecule type" value="Genomic_DNA"/>
</dbReference>
<protein>
    <submittedName>
        <fullName evidence="2">Uncharacterized protein</fullName>
    </submittedName>
</protein>
<evidence type="ECO:0000313" key="2">
    <source>
        <dbReference type="EMBL" id="KAK0573615.1"/>
    </source>
</evidence>
<dbReference type="Proteomes" id="UP001168877">
    <property type="component" value="Unassembled WGS sequence"/>
</dbReference>
<sequence>MQLTPNAYRNLIALYCLWRDLKFDAPTVNEIKHCLILRKSINEAGSYYLASYHSSRWLPIGEDGKRMNGKLDLPILDLNPILGKTIRALKSVKVVSKEDAKAVEKQGIAPPDDPNLAEGCDIEGLNSPGLNPNATTAGSGVAATICTGETDVHVRGPLGHLRKRKRNLPSGPKGPKTSQTLSVPSQSHKGSSELTGSEPIDSIFKGFGTILEWETSKTVAAGSSAKI</sequence>
<keyword evidence="3" id="KW-1185">Reference proteome</keyword>
<feature type="region of interest" description="Disordered" evidence="1">
    <location>
        <begin position="156"/>
        <end position="199"/>
    </location>
</feature>
<reference evidence="2" key="2">
    <citation type="submission" date="2023-06" db="EMBL/GenBank/DDBJ databases">
        <authorList>
            <person name="Swenson N.G."/>
            <person name="Wegrzyn J.L."/>
            <person name="Mcevoy S.L."/>
        </authorList>
    </citation>
    <scope>NUCLEOTIDE SEQUENCE</scope>
    <source>
        <strain evidence="2">NS2018</strain>
        <tissue evidence="2">Leaf</tissue>
    </source>
</reference>
<evidence type="ECO:0000256" key="1">
    <source>
        <dbReference type="SAM" id="MobiDB-lite"/>
    </source>
</evidence>
<reference evidence="2" key="1">
    <citation type="journal article" date="2022" name="Plant J.">
        <title>Strategies of tolerance reflected in two North American maple genomes.</title>
        <authorList>
            <person name="McEvoy S.L."/>
            <person name="Sezen U.U."/>
            <person name="Trouern-Trend A."/>
            <person name="McMahon S.M."/>
            <person name="Schaberg P.G."/>
            <person name="Yang J."/>
            <person name="Wegrzyn J.L."/>
            <person name="Swenson N.G."/>
        </authorList>
    </citation>
    <scope>NUCLEOTIDE SEQUENCE</scope>
    <source>
        <strain evidence="2">NS2018</strain>
    </source>
</reference>
<comment type="caution">
    <text evidence="2">The sequence shown here is derived from an EMBL/GenBank/DDBJ whole genome shotgun (WGS) entry which is preliminary data.</text>
</comment>
<dbReference type="AlphaFoldDB" id="A0AA39RIS9"/>
<organism evidence="2 3">
    <name type="scientific">Acer saccharum</name>
    <name type="common">Sugar maple</name>
    <dbReference type="NCBI Taxonomy" id="4024"/>
    <lineage>
        <taxon>Eukaryota</taxon>
        <taxon>Viridiplantae</taxon>
        <taxon>Streptophyta</taxon>
        <taxon>Embryophyta</taxon>
        <taxon>Tracheophyta</taxon>
        <taxon>Spermatophyta</taxon>
        <taxon>Magnoliopsida</taxon>
        <taxon>eudicotyledons</taxon>
        <taxon>Gunneridae</taxon>
        <taxon>Pentapetalae</taxon>
        <taxon>rosids</taxon>
        <taxon>malvids</taxon>
        <taxon>Sapindales</taxon>
        <taxon>Sapindaceae</taxon>
        <taxon>Hippocastanoideae</taxon>
        <taxon>Acereae</taxon>
        <taxon>Acer</taxon>
    </lineage>
</organism>